<protein>
    <submittedName>
        <fullName evidence="1">Type II toxin-antitoxin system VapB family antitoxin</fullName>
    </submittedName>
</protein>
<organism evidence="1 2">
    <name type="scientific">Sphingomonas insulae</name>
    <dbReference type="NCBI Taxonomy" id="424800"/>
    <lineage>
        <taxon>Bacteria</taxon>
        <taxon>Pseudomonadati</taxon>
        <taxon>Pseudomonadota</taxon>
        <taxon>Alphaproteobacteria</taxon>
        <taxon>Sphingomonadales</taxon>
        <taxon>Sphingomonadaceae</taxon>
        <taxon>Sphingomonas</taxon>
    </lineage>
</organism>
<evidence type="ECO:0000313" key="1">
    <source>
        <dbReference type="EMBL" id="GAA0656743.1"/>
    </source>
</evidence>
<dbReference type="EMBL" id="BAAAES010000001">
    <property type="protein sequence ID" value="GAA0656743.1"/>
    <property type="molecule type" value="Genomic_DNA"/>
</dbReference>
<keyword evidence="2" id="KW-1185">Reference proteome</keyword>
<reference evidence="1 2" key="1">
    <citation type="journal article" date="2019" name="Int. J. Syst. Evol. Microbiol.">
        <title>The Global Catalogue of Microorganisms (GCM) 10K type strain sequencing project: providing services to taxonomists for standard genome sequencing and annotation.</title>
        <authorList>
            <consortium name="The Broad Institute Genomics Platform"/>
            <consortium name="The Broad Institute Genome Sequencing Center for Infectious Disease"/>
            <person name="Wu L."/>
            <person name="Ma J."/>
        </authorList>
    </citation>
    <scope>NUCLEOTIDE SEQUENCE [LARGE SCALE GENOMIC DNA]</scope>
    <source>
        <strain evidence="1 2">JCM 14603</strain>
    </source>
</reference>
<sequence>MGIHIDQTEVEQAIHALAELRGQSPLDTIGQVMMSELSRELSLRVNLSPERRTWLDDVRQVQARIRTLPVLDPRSPDEILYDEDGLPR</sequence>
<accession>A0ABN1HKX9</accession>
<dbReference type="InterPro" id="IPR011660">
    <property type="entry name" value="VapB-like"/>
</dbReference>
<comment type="caution">
    <text evidence="1">The sequence shown here is derived from an EMBL/GenBank/DDBJ whole genome shotgun (WGS) entry which is preliminary data.</text>
</comment>
<proteinExistence type="predicted"/>
<evidence type="ECO:0000313" key="2">
    <source>
        <dbReference type="Proteomes" id="UP001500238"/>
    </source>
</evidence>
<name>A0ABN1HKX9_9SPHN</name>
<dbReference type="Proteomes" id="UP001500238">
    <property type="component" value="Unassembled WGS sequence"/>
</dbReference>
<gene>
    <name evidence="1" type="ORF">GCM10009102_00840</name>
</gene>
<dbReference type="Pfam" id="PF07704">
    <property type="entry name" value="PSK_trans_fac"/>
    <property type="match status" value="1"/>
</dbReference>
<dbReference type="RefSeq" id="WP_163957661.1">
    <property type="nucleotide sequence ID" value="NZ_BAAAES010000001.1"/>
</dbReference>